<proteinExistence type="inferred from homology"/>
<dbReference type="AlphaFoldDB" id="A0A6N2LGV6"/>
<dbReference type="InterPro" id="IPR050391">
    <property type="entry name" value="Mito_Metabolite_Transporter"/>
</dbReference>
<gene>
    <name evidence="10" type="ORF">SVIM_LOCUS231717</name>
</gene>
<dbReference type="Gene3D" id="1.50.40.10">
    <property type="entry name" value="Mitochondrial carrier domain"/>
    <property type="match status" value="1"/>
</dbReference>
<dbReference type="GO" id="GO:0016020">
    <property type="term" value="C:membrane"/>
    <property type="evidence" value="ECO:0007669"/>
    <property type="project" value="UniProtKB-SubCell"/>
</dbReference>
<dbReference type="PANTHER" id="PTHR45618">
    <property type="entry name" value="MITOCHONDRIAL DICARBOXYLATE CARRIER-RELATED"/>
    <property type="match status" value="1"/>
</dbReference>
<reference evidence="10" key="1">
    <citation type="submission" date="2019-03" db="EMBL/GenBank/DDBJ databases">
        <authorList>
            <person name="Mank J."/>
            <person name="Almeida P."/>
        </authorList>
    </citation>
    <scope>NUCLEOTIDE SEQUENCE</scope>
    <source>
        <strain evidence="10">78183</strain>
    </source>
</reference>
<evidence type="ECO:0000256" key="9">
    <source>
        <dbReference type="RuleBase" id="RU000488"/>
    </source>
</evidence>
<evidence type="ECO:0000256" key="1">
    <source>
        <dbReference type="ARBA" id="ARBA00004141"/>
    </source>
</evidence>
<comment type="similarity">
    <text evidence="2 9">Belongs to the mitochondrial carrier (TC 2.A.29) family.</text>
</comment>
<feature type="repeat" description="Solcar" evidence="8">
    <location>
        <begin position="1"/>
        <end position="71"/>
    </location>
</feature>
<dbReference type="InterPro" id="IPR023395">
    <property type="entry name" value="MCP_dom_sf"/>
</dbReference>
<keyword evidence="7 8" id="KW-0472">Membrane</keyword>
<evidence type="ECO:0000256" key="4">
    <source>
        <dbReference type="ARBA" id="ARBA00022692"/>
    </source>
</evidence>
<dbReference type="PROSITE" id="PS50920">
    <property type="entry name" value="SOLCAR"/>
    <property type="match status" value="1"/>
</dbReference>
<evidence type="ECO:0000256" key="6">
    <source>
        <dbReference type="ARBA" id="ARBA00022989"/>
    </source>
</evidence>
<evidence type="ECO:0000256" key="8">
    <source>
        <dbReference type="PROSITE-ProRule" id="PRU00282"/>
    </source>
</evidence>
<evidence type="ECO:0000256" key="7">
    <source>
        <dbReference type="ARBA" id="ARBA00023136"/>
    </source>
</evidence>
<sequence>MPLVSKIGAGLISGAVGAAVGNPADVAMVRMQADGRLPIEHRRNYKSVVDALSQCQSRRVSPACGGARVLR</sequence>
<protein>
    <submittedName>
        <fullName evidence="10">Uncharacterized protein</fullName>
    </submittedName>
</protein>
<dbReference type="EMBL" id="CAADRP010001544">
    <property type="protein sequence ID" value="VFU40452.1"/>
    <property type="molecule type" value="Genomic_DNA"/>
</dbReference>
<keyword evidence="3 9" id="KW-0813">Transport</keyword>
<dbReference type="InterPro" id="IPR018108">
    <property type="entry name" value="MCP_transmembrane"/>
</dbReference>
<evidence type="ECO:0000256" key="5">
    <source>
        <dbReference type="ARBA" id="ARBA00022737"/>
    </source>
</evidence>
<comment type="subcellular location">
    <subcellularLocation>
        <location evidence="1">Membrane</location>
        <topology evidence="1">Multi-pass membrane protein</topology>
    </subcellularLocation>
</comment>
<accession>A0A6N2LGV6</accession>
<evidence type="ECO:0000256" key="3">
    <source>
        <dbReference type="ARBA" id="ARBA00022448"/>
    </source>
</evidence>
<dbReference type="Pfam" id="PF00153">
    <property type="entry name" value="Mito_carr"/>
    <property type="match status" value="1"/>
</dbReference>
<dbReference type="SUPFAM" id="SSF103506">
    <property type="entry name" value="Mitochondrial carrier"/>
    <property type="match status" value="1"/>
</dbReference>
<evidence type="ECO:0000256" key="2">
    <source>
        <dbReference type="ARBA" id="ARBA00006375"/>
    </source>
</evidence>
<evidence type="ECO:0000313" key="10">
    <source>
        <dbReference type="EMBL" id="VFU40452.1"/>
    </source>
</evidence>
<keyword evidence="6" id="KW-1133">Transmembrane helix</keyword>
<organism evidence="10">
    <name type="scientific">Salix viminalis</name>
    <name type="common">Common osier</name>
    <name type="synonym">Basket willow</name>
    <dbReference type="NCBI Taxonomy" id="40686"/>
    <lineage>
        <taxon>Eukaryota</taxon>
        <taxon>Viridiplantae</taxon>
        <taxon>Streptophyta</taxon>
        <taxon>Embryophyta</taxon>
        <taxon>Tracheophyta</taxon>
        <taxon>Spermatophyta</taxon>
        <taxon>Magnoliopsida</taxon>
        <taxon>eudicotyledons</taxon>
        <taxon>Gunneridae</taxon>
        <taxon>Pentapetalae</taxon>
        <taxon>rosids</taxon>
        <taxon>fabids</taxon>
        <taxon>Malpighiales</taxon>
        <taxon>Salicaceae</taxon>
        <taxon>Saliceae</taxon>
        <taxon>Salix</taxon>
    </lineage>
</organism>
<keyword evidence="5" id="KW-0677">Repeat</keyword>
<keyword evidence="4 8" id="KW-0812">Transmembrane</keyword>
<name>A0A6N2LGV6_SALVM</name>